<protein>
    <submittedName>
        <fullName evidence="4">DUF2786 domain-containing protein</fullName>
    </submittedName>
</protein>
<accession>A0A9X1NI27</accession>
<feature type="domain" description="DUF2786" evidence="2">
    <location>
        <begin position="230"/>
        <end position="268"/>
    </location>
</feature>
<evidence type="ECO:0000259" key="2">
    <source>
        <dbReference type="Pfam" id="PF10979"/>
    </source>
</evidence>
<proteinExistence type="predicted"/>
<feature type="region of interest" description="Disordered" evidence="1">
    <location>
        <begin position="190"/>
        <end position="225"/>
    </location>
</feature>
<dbReference type="InterPro" id="IPR055592">
    <property type="entry name" value="DUF7168"/>
</dbReference>
<keyword evidence="5" id="KW-1185">Reference proteome</keyword>
<evidence type="ECO:0000259" key="3">
    <source>
        <dbReference type="Pfam" id="PF23771"/>
    </source>
</evidence>
<dbReference type="EMBL" id="JAJOMB010000012">
    <property type="protein sequence ID" value="MCD5313503.1"/>
    <property type="molecule type" value="Genomic_DNA"/>
</dbReference>
<reference evidence="4" key="1">
    <citation type="submission" date="2021-11" db="EMBL/GenBank/DDBJ databases">
        <title>Streptomyces corallinus and Kineosporia corallina sp. nov., two new coral-derived marine actinobacteria.</title>
        <authorList>
            <person name="Buangrab K."/>
            <person name="Sutthacheep M."/>
            <person name="Yeemin T."/>
            <person name="Harunari E."/>
            <person name="Igarashi Y."/>
            <person name="Sripreechasak P."/>
            <person name="Kanchanasin P."/>
            <person name="Tanasupawat S."/>
            <person name="Phongsopitanun W."/>
        </authorList>
    </citation>
    <scope>NUCLEOTIDE SEQUENCE</scope>
    <source>
        <strain evidence="4">JCM 31032</strain>
    </source>
</reference>
<dbReference type="Proteomes" id="UP001138997">
    <property type="component" value="Unassembled WGS sequence"/>
</dbReference>
<organism evidence="4 5">
    <name type="scientific">Kineosporia babensis</name>
    <dbReference type="NCBI Taxonomy" id="499548"/>
    <lineage>
        <taxon>Bacteria</taxon>
        <taxon>Bacillati</taxon>
        <taxon>Actinomycetota</taxon>
        <taxon>Actinomycetes</taxon>
        <taxon>Kineosporiales</taxon>
        <taxon>Kineosporiaceae</taxon>
        <taxon>Kineosporia</taxon>
    </lineage>
</organism>
<evidence type="ECO:0000313" key="4">
    <source>
        <dbReference type="EMBL" id="MCD5313503.1"/>
    </source>
</evidence>
<feature type="compositionally biased region" description="Gly residues" evidence="1">
    <location>
        <begin position="196"/>
        <end position="224"/>
    </location>
</feature>
<evidence type="ECO:0000313" key="5">
    <source>
        <dbReference type="Proteomes" id="UP001138997"/>
    </source>
</evidence>
<feature type="domain" description="DUF7168" evidence="3">
    <location>
        <begin position="304"/>
        <end position="415"/>
    </location>
</feature>
<dbReference type="Pfam" id="PF23771">
    <property type="entry name" value="DUF7168"/>
    <property type="match status" value="1"/>
</dbReference>
<dbReference type="InterPro" id="IPR024498">
    <property type="entry name" value="DUF2786"/>
</dbReference>
<dbReference type="RefSeq" id="WP_231444757.1">
    <property type="nucleotide sequence ID" value="NZ_JAJOMB010000012.1"/>
</dbReference>
<comment type="caution">
    <text evidence="4">The sequence shown here is derived from an EMBL/GenBank/DDBJ whole genome shotgun (WGS) entry which is preliminary data.</text>
</comment>
<dbReference type="AlphaFoldDB" id="A0A9X1NI27"/>
<sequence>MGSRDRRKSSGTGFRGADGLAADLPPVRLAEILLQSAMNVLSSNDRAGFESVSEVLVQRPDVDEWRSYVVRDLATRLPSAVQQAWSRGWEPADVIRYVGRRLGPGRAGLAAEAVSEQLAGYAAVTVDPRWHAQVAEFEVDRWWPAGQSVVQARLERDSWVVFAPELLELVAFLLVLPGLERIGPPPGEYRASEANGAGGANGPGAGPAGAGPNGAGPMGAGGGARPVDERVLSRIRALLAKAEATTSEAEAEAFTAGAQERMARHSIDLAMVQAASGQGHGGAHGERPATRRIWIDPPYEQSKTVLLNAVASANRTRSVWTKNIGFCTVIGFGADLDAVEALFTSLLVQATAAMNRAGRIEEAGGRARSKTFRQSFLAAYAFRIGERLTEVTQQQTEAARTEIGDDRLLPVLASRQQDVEDRFAELFPSVTRGRSIRVGDAMGWASGRGAADQATFGTSAQVRP</sequence>
<gene>
    <name evidence="4" type="ORF">LR394_21575</name>
</gene>
<evidence type="ECO:0000256" key="1">
    <source>
        <dbReference type="SAM" id="MobiDB-lite"/>
    </source>
</evidence>
<name>A0A9X1NI27_9ACTN</name>
<dbReference type="Pfam" id="PF10979">
    <property type="entry name" value="DUF2786"/>
    <property type="match status" value="1"/>
</dbReference>